<protein>
    <submittedName>
        <fullName evidence="1">Uncharacterized protein</fullName>
    </submittedName>
</protein>
<name>A0ACB9B7J7_ARCLA</name>
<gene>
    <name evidence="1" type="ORF">L6452_19318</name>
</gene>
<reference evidence="1 2" key="2">
    <citation type="journal article" date="2022" name="Mol. Ecol. Resour.">
        <title>The genomes of chicory, endive, great burdock and yacon provide insights into Asteraceae paleo-polyploidization history and plant inulin production.</title>
        <authorList>
            <person name="Fan W."/>
            <person name="Wang S."/>
            <person name="Wang H."/>
            <person name="Wang A."/>
            <person name="Jiang F."/>
            <person name="Liu H."/>
            <person name="Zhao H."/>
            <person name="Xu D."/>
            <person name="Zhang Y."/>
        </authorList>
    </citation>
    <scope>NUCLEOTIDE SEQUENCE [LARGE SCALE GENOMIC DNA]</scope>
    <source>
        <strain evidence="2">cv. Niubang</strain>
    </source>
</reference>
<sequence length="66" mass="7646">MQTTICVLLRVQIDLQFQIQIEFNSFDLQTPVDPHNTGRFFNTGRTHRSHTPVAELKSFDLCVLVQ</sequence>
<evidence type="ECO:0000313" key="1">
    <source>
        <dbReference type="EMBL" id="KAI3718447.1"/>
    </source>
</evidence>
<comment type="caution">
    <text evidence="1">The sequence shown here is derived from an EMBL/GenBank/DDBJ whole genome shotgun (WGS) entry which is preliminary data.</text>
</comment>
<proteinExistence type="predicted"/>
<dbReference type="Proteomes" id="UP001055879">
    <property type="component" value="Linkage Group LG06"/>
</dbReference>
<reference evidence="2" key="1">
    <citation type="journal article" date="2022" name="Mol. Ecol. Resour.">
        <title>The genomes of chicory, endive, great burdock and yacon provide insights into Asteraceae palaeo-polyploidization history and plant inulin production.</title>
        <authorList>
            <person name="Fan W."/>
            <person name="Wang S."/>
            <person name="Wang H."/>
            <person name="Wang A."/>
            <person name="Jiang F."/>
            <person name="Liu H."/>
            <person name="Zhao H."/>
            <person name="Xu D."/>
            <person name="Zhang Y."/>
        </authorList>
    </citation>
    <scope>NUCLEOTIDE SEQUENCE [LARGE SCALE GENOMIC DNA]</scope>
    <source>
        <strain evidence="2">cv. Niubang</strain>
    </source>
</reference>
<evidence type="ECO:0000313" key="2">
    <source>
        <dbReference type="Proteomes" id="UP001055879"/>
    </source>
</evidence>
<keyword evidence="2" id="KW-1185">Reference proteome</keyword>
<accession>A0ACB9B7J7</accession>
<organism evidence="1 2">
    <name type="scientific">Arctium lappa</name>
    <name type="common">Greater burdock</name>
    <name type="synonym">Lappa major</name>
    <dbReference type="NCBI Taxonomy" id="4217"/>
    <lineage>
        <taxon>Eukaryota</taxon>
        <taxon>Viridiplantae</taxon>
        <taxon>Streptophyta</taxon>
        <taxon>Embryophyta</taxon>
        <taxon>Tracheophyta</taxon>
        <taxon>Spermatophyta</taxon>
        <taxon>Magnoliopsida</taxon>
        <taxon>eudicotyledons</taxon>
        <taxon>Gunneridae</taxon>
        <taxon>Pentapetalae</taxon>
        <taxon>asterids</taxon>
        <taxon>campanulids</taxon>
        <taxon>Asterales</taxon>
        <taxon>Asteraceae</taxon>
        <taxon>Carduoideae</taxon>
        <taxon>Cardueae</taxon>
        <taxon>Arctiinae</taxon>
        <taxon>Arctium</taxon>
    </lineage>
</organism>
<dbReference type="EMBL" id="CM042052">
    <property type="protein sequence ID" value="KAI3718447.1"/>
    <property type="molecule type" value="Genomic_DNA"/>
</dbReference>